<dbReference type="GO" id="GO:0003676">
    <property type="term" value="F:nucleic acid binding"/>
    <property type="evidence" value="ECO:0007669"/>
    <property type="project" value="InterPro"/>
</dbReference>
<proteinExistence type="predicted"/>
<dbReference type="GO" id="GO:0008270">
    <property type="term" value="F:zinc ion binding"/>
    <property type="evidence" value="ECO:0007669"/>
    <property type="project" value="InterPro"/>
</dbReference>
<protein>
    <submittedName>
        <fullName evidence="2">HNH endonuclease</fullName>
    </submittedName>
</protein>
<keyword evidence="2" id="KW-0255">Endonuclease</keyword>
<sequence length="77" mass="8473">MGNPRKGRPYRRVREQVLAEDDTCWVCGKPGATTVDHLVPISKGGSLLDKSNLAPCCASCNSRRGNGNRKMPSSREW</sequence>
<gene>
    <name evidence="2" type="ORF">NCTC12391_01793</name>
</gene>
<dbReference type="CDD" id="cd00085">
    <property type="entry name" value="HNHc"/>
    <property type="match status" value="1"/>
</dbReference>
<dbReference type="RefSeq" id="WP_190246893.1">
    <property type="nucleotide sequence ID" value="NZ_CAACXN010000015.1"/>
</dbReference>
<dbReference type="InterPro" id="IPR003615">
    <property type="entry name" value="HNH_nuc"/>
</dbReference>
<dbReference type="Proteomes" id="UP000386281">
    <property type="component" value="Unassembled WGS sequence"/>
</dbReference>
<keyword evidence="2" id="KW-0540">Nuclease</keyword>
<reference evidence="2 3" key="1">
    <citation type="submission" date="2019-02" db="EMBL/GenBank/DDBJ databases">
        <authorList>
            <consortium name="Pathogen Informatics"/>
        </authorList>
    </citation>
    <scope>NUCLEOTIDE SEQUENCE [LARGE SCALE GENOMIC DNA]</scope>
    <source>
        <strain evidence="2 3">3012STDY7078520</strain>
    </source>
</reference>
<dbReference type="Pfam" id="PF01844">
    <property type="entry name" value="HNH"/>
    <property type="match status" value="1"/>
</dbReference>
<dbReference type="Gene3D" id="1.10.30.50">
    <property type="match status" value="1"/>
</dbReference>
<evidence type="ECO:0000259" key="1">
    <source>
        <dbReference type="SMART" id="SM00507"/>
    </source>
</evidence>
<name>A0A449D7X8_9MICO</name>
<keyword evidence="2" id="KW-0378">Hydrolase</keyword>
<dbReference type="PANTHER" id="PTHR33877">
    <property type="entry name" value="SLL1193 PROTEIN"/>
    <property type="match status" value="1"/>
</dbReference>
<dbReference type="InterPro" id="IPR052892">
    <property type="entry name" value="NA-targeting_endonuclease"/>
</dbReference>
<dbReference type="GO" id="GO:0004519">
    <property type="term" value="F:endonuclease activity"/>
    <property type="evidence" value="ECO:0007669"/>
    <property type="project" value="UniProtKB-KW"/>
</dbReference>
<organism evidence="2 3">
    <name type="scientific">Brevibacterium casei</name>
    <dbReference type="NCBI Taxonomy" id="33889"/>
    <lineage>
        <taxon>Bacteria</taxon>
        <taxon>Bacillati</taxon>
        <taxon>Actinomycetota</taxon>
        <taxon>Actinomycetes</taxon>
        <taxon>Micrococcales</taxon>
        <taxon>Brevibacteriaceae</taxon>
        <taxon>Brevibacterium</taxon>
    </lineage>
</organism>
<dbReference type="SMART" id="SM00507">
    <property type="entry name" value="HNHc"/>
    <property type="match status" value="1"/>
</dbReference>
<dbReference type="EMBL" id="CAACXN010000015">
    <property type="protein sequence ID" value="VEW13548.1"/>
    <property type="molecule type" value="Genomic_DNA"/>
</dbReference>
<accession>A0A449D7X8</accession>
<feature type="domain" description="HNH nuclease" evidence="1">
    <location>
        <begin position="12"/>
        <end position="62"/>
    </location>
</feature>
<dbReference type="AlphaFoldDB" id="A0A449D7X8"/>
<evidence type="ECO:0000313" key="3">
    <source>
        <dbReference type="Proteomes" id="UP000386281"/>
    </source>
</evidence>
<dbReference type="PANTHER" id="PTHR33877:SF2">
    <property type="entry name" value="OS07G0170200 PROTEIN"/>
    <property type="match status" value="1"/>
</dbReference>
<evidence type="ECO:0000313" key="2">
    <source>
        <dbReference type="EMBL" id="VEW13548.1"/>
    </source>
</evidence>
<dbReference type="InterPro" id="IPR002711">
    <property type="entry name" value="HNH"/>
</dbReference>